<dbReference type="AlphaFoldDB" id="A0A0L1JMS2"/>
<dbReference type="InterPro" id="IPR050767">
    <property type="entry name" value="Sel1_AlgK"/>
</dbReference>
<dbReference type="Pfam" id="PF08238">
    <property type="entry name" value="Sel1"/>
    <property type="match status" value="13"/>
</dbReference>
<evidence type="ECO:0000313" key="3">
    <source>
        <dbReference type="Proteomes" id="UP000036938"/>
    </source>
</evidence>
<proteinExistence type="predicted"/>
<organism evidence="2 3">
    <name type="scientific">Pseudaestuariivita atlantica</name>
    <dbReference type="NCBI Taxonomy" id="1317121"/>
    <lineage>
        <taxon>Bacteria</taxon>
        <taxon>Pseudomonadati</taxon>
        <taxon>Pseudomonadota</taxon>
        <taxon>Alphaproteobacteria</taxon>
        <taxon>Rhodobacterales</taxon>
        <taxon>Paracoccaceae</taxon>
        <taxon>Pseudaestuariivita</taxon>
    </lineage>
</organism>
<evidence type="ECO:0000313" key="2">
    <source>
        <dbReference type="EMBL" id="KNG93049.1"/>
    </source>
</evidence>
<dbReference type="PANTHER" id="PTHR11102">
    <property type="entry name" value="SEL-1-LIKE PROTEIN"/>
    <property type="match status" value="1"/>
</dbReference>
<dbReference type="SUPFAM" id="SSF81901">
    <property type="entry name" value="HCP-like"/>
    <property type="match status" value="3"/>
</dbReference>
<protein>
    <recommendedName>
        <fullName evidence="4">Sel1 repeat family protein</fullName>
    </recommendedName>
</protein>
<evidence type="ECO:0008006" key="4">
    <source>
        <dbReference type="Google" id="ProtNLM"/>
    </source>
</evidence>
<dbReference type="EMBL" id="AQQZ01000006">
    <property type="protein sequence ID" value="KNG93049.1"/>
    <property type="molecule type" value="Genomic_DNA"/>
</dbReference>
<feature type="signal peptide" evidence="1">
    <location>
        <begin position="1"/>
        <end position="23"/>
    </location>
</feature>
<dbReference type="SMART" id="SM00671">
    <property type="entry name" value="SEL1"/>
    <property type="match status" value="11"/>
</dbReference>
<dbReference type="InterPro" id="IPR006597">
    <property type="entry name" value="Sel1-like"/>
</dbReference>
<comment type="caution">
    <text evidence="2">The sequence shown here is derived from an EMBL/GenBank/DDBJ whole genome shotgun (WGS) entry which is preliminary data.</text>
</comment>
<dbReference type="RefSeq" id="WP_050531541.1">
    <property type="nucleotide sequence ID" value="NZ_AQQZ01000006.1"/>
</dbReference>
<dbReference type="STRING" id="1317121.ATO11_14100"/>
<dbReference type="Proteomes" id="UP000036938">
    <property type="component" value="Unassembled WGS sequence"/>
</dbReference>
<gene>
    <name evidence="2" type="ORF">ATO11_14100</name>
</gene>
<reference evidence="2 3" key="1">
    <citation type="journal article" date="2015" name="Int. J. Syst. Evol. Microbiol.">
        <title>Aestuariivita atlantica sp. nov., isolated from deep sea sediment of the Atlantic Ocean.</title>
        <authorList>
            <person name="Li G."/>
            <person name="Lai Q."/>
            <person name="Du Y."/>
            <person name="Liu X."/>
            <person name="Sun F."/>
            <person name="Shao Z."/>
        </authorList>
    </citation>
    <scope>NUCLEOTIDE SEQUENCE [LARGE SCALE GENOMIC DNA]</scope>
    <source>
        <strain evidence="2 3">22II-S11-z3</strain>
    </source>
</reference>
<feature type="chain" id="PRO_5005554068" description="Sel1 repeat family protein" evidence="1">
    <location>
        <begin position="24"/>
        <end position="626"/>
    </location>
</feature>
<dbReference type="PANTHER" id="PTHR11102:SF160">
    <property type="entry name" value="ERAD-ASSOCIATED E3 UBIQUITIN-PROTEIN LIGASE COMPONENT HRD3"/>
    <property type="match status" value="1"/>
</dbReference>
<name>A0A0L1JMS2_9RHOB</name>
<dbReference type="InterPro" id="IPR011990">
    <property type="entry name" value="TPR-like_helical_dom_sf"/>
</dbReference>
<keyword evidence="3" id="KW-1185">Reference proteome</keyword>
<dbReference type="OrthoDB" id="8235393at2"/>
<keyword evidence="1" id="KW-0732">Signal</keyword>
<sequence>MPSLVSRLSCALAACVLAAPLLAETVAEARLRLLRGDPSAVEDTIRRAAEAGHSQAMNLLADAHQHGVGVPQDNAAALDWYQRSAAAGWPHAYANLGDIFADGELGLDPDPMRAVQMFEAGLRVDFDGAVAIEYAAFLRNSEPPWRDPARALRLVEEAAAMGKSRAVAELGFYYATGTLVDEDLARALALFEQADAQGHPKAARNLGYMYDDGVGVEEDDERALQYYLRGADAGDSEAMADAAFMLWFGEAGVEDRPRAMELARRGLTRQQAKAYEFMGDRAYFGEMMDEDRALAAEYYAAAWARGRPYSAYALGWQYANGDGIEQDIQRGAELYRAAAERGNAEAAFELGAMMRRGDVEGEPSDMIAFLEQAAEAGKAAAVNELGLVYEYGEGVPVDMARAQAFYEQAADMGDPWARRNVGIMLLDAEAPSDADIARAEALFQTAADEGVSEAWASLAALHRDGVGRPVDRDTALRLFRRSGEEGYAHGYVDAAEMILADDPGPLDIVRARGFFNKAAEADAHALQHLGDAWRAGTLGPVDMGRAHQSYLTALKEVGDADAAARLAQMAVAGEGPFADGAARVEALSYCLYAERRRSEFAVDCAPLATGLSADDTARADDLAGGY</sequence>
<accession>A0A0L1JMS2</accession>
<dbReference type="Gene3D" id="1.25.40.10">
    <property type="entry name" value="Tetratricopeptide repeat domain"/>
    <property type="match status" value="4"/>
</dbReference>
<evidence type="ECO:0000256" key="1">
    <source>
        <dbReference type="SAM" id="SignalP"/>
    </source>
</evidence>